<keyword evidence="4" id="KW-1185">Reference proteome</keyword>
<dbReference type="SMART" id="SM00646">
    <property type="entry name" value="Ami_3"/>
    <property type="match status" value="1"/>
</dbReference>
<dbReference type="PANTHER" id="PTHR30404:SF0">
    <property type="entry name" value="N-ACETYLMURAMOYL-L-ALANINE AMIDASE AMIC"/>
    <property type="match status" value="1"/>
</dbReference>
<keyword evidence="1 3" id="KW-0378">Hydrolase</keyword>
<evidence type="ECO:0000313" key="4">
    <source>
        <dbReference type="Proteomes" id="UP000787672"/>
    </source>
</evidence>
<evidence type="ECO:0000259" key="2">
    <source>
        <dbReference type="SMART" id="SM00646"/>
    </source>
</evidence>
<dbReference type="GO" id="GO:0008745">
    <property type="term" value="F:N-acetylmuramoyl-L-alanine amidase activity"/>
    <property type="evidence" value="ECO:0007669"/>
    <property type="project" value="UniProtKB-EC"/>
</dbReference>
<dbReference type="InterPro" id="IPR050695">
    <property type="entry name" value="N-acetylmuramoyl_amidase_3"/>
</dbReference>
<feature type="domain" description="MurNAc-LAA" evidence="2">
    <location>
        <begin position="121"/>
        <end position="234"/>
    </location>
</feature>
<dbReference type="CDD" id="cd02696">
    <property type="entry name" value="MurNAc-LAA"/>
    <property type="match status" value="1"/>
</dbReference>
<dbReference type="RefSeq" id="WP_216632624.1">
    <property type="nucleotide sequence ID" value="NZ_JAHLQN010000001.1"/>
</dbReference>
<protein>
    <submittedName>
        <fullName evidence="3">N-acetylmuramoyl-L-alanine amidase</fullName>
        <ecNumber evidence="3">3.5.1.28</ecNumber>
    </submittedName>
</protein>
<sequence>MVLIIRKKHGVFAGLFCLFVAVLAVVLWQGRGQSAEVFAPGLSGPATVVIDPGHGGEDGGAVAVDGTTESGINLAVALRLDDVMRFLGHETVMTRKEDISVYTEGAKTLREKKVSDLKNRVDQINGTTGAVLISIHQNSMPSAPSVHGAQAFYNRSEGSEELAGAVQESLNQFINAEQGKTAKKIPDSIYLMKHVTCPAVIVECGFLSNAPETARLQTDAYQTALAVSIAAGYQRYLANEGTE</sequence>
<evidence type="ECO:0000313" key="3">
    <source>
        <dbReference type="EMBL" id="MBU5627248.1"/>
    </source>
</evidence>
<dbReference type="EMBL" id="JAHLQN010000001">
    <property type="protein sequence ID" value="MBU5627248.1"/>
    <property type="molecule type" value="Genomic_DNA"/>
</dbReference>
<accession>A0ABS6FAC2</accession>
<name>A0ABS6FAC2_9FIRM</name>
<evidence type="ECO:0000256" key="1">
    <source>
        <dbReference type="ARBA" id="ARBA00022801"/>
    </source>
</evidence>
<dbReference type="PANTHER" id="PTHR30404">
    <property type="entry name" value="N-ACETYLMURAMOYL-L-ALANINE AMIDASE"/>
    <property type="match status" value="1"/>
</dbReference>
<dbReference type="EC" id="3.5.1.28" evidence="3"/>
<dbReference type="Proteomes" id="UP000787672">
    <property type="component" value="Unassembled WGS sequence"/>
</dbReference>
<organism evidence="3 4">
    <name type="scientific">Dysosmobacter acutus</name>
    <dbReference type="NCBI Taxonomy" id="2841504"/>
    <lineage>
        <taxon>Bacteria</taxon>
        <taxon>Bacillati</taxon>
        <taxon>Bacillota</taxon>
        <taxon>Clostridia</taxon>
        <taxon>Eubacteriales</taxon>
        <taxon>Oscillospiraceae</taxon>
        <taxon>Dysosmobacter</taxon>
    </lineage>
</organism>
<gene>
    <name evidence="3" type="ORF">KQI82_10045</name>
</gene>
<dbReference type="Pfam" id="PF01520">
    <property type="entry name" value="Amidase_3"/>
    <property type="match status" value="1"/>
</dbReference>
<proteinExistence type="predicted"/>
<comment type="caution">
    <text evidence="3">The sequence shown here is derived from an EMBL/GenBank/DDBJ whole genome shotgun (WGS) entry which is preliminary data.</text>
</comment>
<dbReference type="InterPro" id="IPR002508">
    <property type="entry name" value="MurNAc-LAA_cat"/>
</dbReference>
<reference evidence="3 4" key="1">
    <citation type="submission" date="2021-06" db="EMBL/GenBank/DDBJ databases">
        <authorList>
            <person name="Sun Q."/>
            <person name="Li D."/>
        </authorList>
    </citation>
    <scope>NUCLEOTIDE SEQUENCE [LARGE SCALE GENOMIC DNA]</scope>
    <source>
        <strain evidence="3 4">MSJ-2</strain>
    </source>
</reference>